<evidence type="ECO:0000256" key="4">
    <source>
        <dbReference type="ARBA" id="ARBA00012448"/>
    </source>
</evidence>
<dbReference type="GO" id="GO:0008360">
    <property type="term" value="P:regulation of cell shape"/>
    <property type="evidence" value="ECO:0007669"/>
    <property type="project" value="UniProtKB-KW"/>
</dbReference>
<evidence type="ECO:0000256" key="3">
    <source>
        <dbReference type="ARBA" id="ARBA00007164"/>
    </source>
</evidence>
<dbReference type="InterPro" id="IPR012907">
    <property type="entry name" value="Peptidase_S11_C"/>
</dbReference>
<dbReference type="SUPFAM" id="SSF56601">
    <property type="entry name" value="beta-lactamase/transpeptidase-like"/>
    <property type="match status" value="1"/>
</dbReference>
<protein>
    <recommendedName>
        <fullName evidence="4">serine-type D-Ala-D-Ala carboxypeptidase</fullName>
        <ecNumber evidence="4">3.4.16.4</ecNumber>
    </recommendedName>
</protein>
<proteinExistence type="inferred from homology"/>
<dbReference type="InterPro" id="IPR037167">
    <property type="entry name" value="Peptidase_S11_C_sf"/>
</dbReference>
<feature type="active site" evidence="13">
    <location>
        <position position="145"/>
    </location>
</feature>
<feature type="chain" id="PRO_5011675651" description="serine-type D-Ala-D-Ala carboxypeptidase" evidence="16">
    <location>
        <begin position="45"/>
        <end position="403"/>
    </location>
</feature>
<dbReference type="RefSeq" id="WP_240308087.1">
    <property type="nucleotide sequence ID" value="NZ_FOMJ01000006.1"/>
</dbReference>
<dbReference type="Proteomes" id="UP000198611">
    <property type="component" value="Unassembled WGS sequence"/>
</dbReference>
<dbReference type="UniPathway" id="UPA00219"/>
<organism evidence="18 19">
    <name type="scientific">Thiohalospira halophila DSM 15071</name>
    <dbReference type="NCBI Taxonomy" id="1123397"/>
    <lineage>
        <taxon>Bacteria</taxon>
        <taxon>Pseudomonadati</taxon>
        <taxon>Pseudomonadota</taxon>
        <taxon>Gammaproteobacteria</taxon>
        <taxon>Thiohalospirales</taxon>
        <taxon>Thiohalospiraceae</taxon>
        <taxon>Thiohalospira</taxon>
    </lineage>
</organism>
<dbReference type="EMBL" id="FOMJ01000006">
    <property type="protein sequence ID" value="SFD59974.1"/>
    <property type="molecule type" value="Genomic_DNA"/>
</dbReference>
<name>A0A1I1TN92_9GAMM</name>
<comment type="pathway">
    <text evidence="2">Cell wall biogenesis; peptidoglycan biosynthesis.</text>
</comment>
<evidence type="ECO:0000256" key="12">
    <source>
        <dbReference type="ARBA" id="ARBA00034000"/>
    </source>
</evidence>
<dbReference type="SMART" id="SM00936">
    <property type="entry name" value="PBP5_C"/>
    <property type="match status" value="1"/>
</dbReference>
<dbReference type="GO" id="GO:0006508">
    <property type="term" value="P:proteolysis"/>
    <property type="evidence" value="ECO:0007669"/>
    <property type="project" value="UniProtKB-KW"/>
</dbReference>
<dbReference type="InterPro" id="IPR012338">
    <property type="entry name" value="Beta-lactam/transpept-like"/>
</dbReference>
<keyword evidence="19" id="KW-1185">Reference proteome</keyword>
<keyword evidence="11" id="KW-0961">Cell wall biogenesis/degradation</keyword>
<keyword evidence="9" id="KW-0133">Cell shape</keyword>
<dbReference type="InterPro" id="IPR015956">
    <property type="entry name" value="Peniciliin-bd_prot_C_sf"/>
</dbReference>
<dbReference type="Pfam" id="PF00768">
    <property type="entry name" value="Peptidase_S11"/>
    <property type="match status" value="1"/>
</dbReference>
<dbReference type="STRING" id="1123397.SAMN05660831_01948"/>
<evidence type="ECO:0000259" key="17">
    <source>
        <dbReference type="SMART" id="SM00936"/>
    </source>
</evidence>
<evidence type="ECO:0000256" key="7">
    <source>
        <dbReference type="ARBA" id="ARBA00022729"/>
    </source>
</evidence>
<dbReference type="Gene3D" id="2.60.410.10">
    <property type="entry name" value="D-Ala-D-Ala carboxypeptidase, C-terminal domain"/>
    <property type="match status" value="1"/>
</dbReference>
<evidence type="ECO:0000256" key="1">
    <source>
        <dbReference type="ARBA" id="ARBA00003217"/>
    </source>
</evidence>
<evidence type="ECO:0000313" key="19">
    <source>
        <dbReference type="Proteomes" id="UP000198611"/>
    </source>
</evidence>
<dbReference type="Pfam" id="PF07943">
    <property type="entry name" value="PBP5_C"/>
    <property type="match status" value="1"/>
</dbReference>
<feature type="active site" description="Acyl-ester intermediate" evidence="13">
    <location>
        <position position="85"/>
    </location>
</feature>
<sequence length="403" mass="45170">MEHEPSGTPATITDTEHTMHRRPARFPLLATLLLLAAWLPPALAAPPSMVPAPPEVEAGGWVLQDFQSGHVITENNAEQRMEPASLTKMMTAYVVFNELESGNIALDDEARISEKAWRMPGSRMFIEVDTRVTVEKLLKGMIIQSGNDASVALAEHVGGSEEAFAGMMNGHADRLGMDGTHFVNATGLPHEEHYSTARDMARLARALVRDFPDHYEWYSQRKYTYNGITQYNRNKLLWRNPHVDGLKTGHTESAGYCLVTSAQREEMRLVSVVMDAESEEARARESDKLINYGFRFFATHKLYDAGETLTESRVWKGKTEALPLGIDETLWVTIPRGRYDALDASMELDRPIMAPAAAGERYGTLHIEFNGETLEERPLRALEGVEEGSLWTRLVDNVVLLFR</sequence>
<comment type="similarity">
    <text evidence="3 15">Belongs to the peptidase S11 family.</text>
</comment>
<comment type="function">
    <text evidence="1">Removes C-terminal D-alanyl residues from sugar-peptide cell wall precursors.</text>
</comment>
<evidence type="ECO:0000256" key="2">
    <source>
        <dbReference type="ARBA" id="ARBA00004752"/>
    </source>
</evidence>
<dbReference type="SUPFAM" id="SSF69189">
    <property type="entry name" value="Penicillin-binding protein associated domain"/>
    <property type="match status" value="1"/>
</dbReference>
<dbReference type="PANTHER" id="PTHR21581">
    <property type="entry name" value="D-ALANYL-D-ALANINE CARBOXYPEPTIDASE"/>
    <property type="match status" value="1"/>
</dbReference>
<reference evidence="18 19" key="1">
    <citation type="submission" date="2016-10" db="EMBL/GenBank/DDBJ databases">
        <authorList>
            <person name="de Groot N.N."/>
        </authorList>
    </citation>
    <scope>NUCLEOTIDE SEQUENCE [LARGE SCALE GENOMIC DNA]</scope>
    <source>
        <strain evidence="18 19">HL3</strain>
    </source>
</reference>
<dbReference type="EC" id="3.4.16.4" evidence="4"/>
<keyword evidence="10" id="KW-0573">Peptidoglycan synthesis</keyword>
<dbReference type="Gene3D" id="3.40.710.10">
    <property type="entry name" value="DD-peptidase/beta-lactamase superfamily"/>
    <property type="match status" value="1"/>
</dbReference>
<evidence type="ECO:0000256" key="6">
    <source>
        <dbReference type="ARBA" id="ARBA00022670"/>
    </source>
</evidence>
<feature type="binding site" evidence="14">
    <location>
        <position position="247"/>
    </location>
    <ligand>
        <name>substrate</name>
    </ligand>
</feature>
<evidence type="ECO:0000256" key="14">
    <source>
        <dbReference type="PIRSR" id="PIRSR618044-2"/>
    </source>
</evidence>
<evidence type="ECO:0000256" key="5">
    <source>
        <dbReference type="ARBA" id="ARBA00022645"/>
    </source>
</evidence>
<accession>A0A1I1TN92</accession>
<dbReference type="InterPro" id="IPR018044">
    <property type="entry name" value="Peptidase_S11"/>
</dbReference>
<dbReference type="AlphaFoldDB" id="A0A1I1TN92"/>
<evidence type="ECO:0000256" key="9">
    <source>
        <dbReference type="ARBA" id="ARBA00022960"/>
    </source>
</evidence>
<feature type="active site" description="Proton acceptor" evidence="13">
    <location>
        <position position="88"/>
    </location>
</feature>
<dbReference type="GO" id="GO:0009252">
    <property type="term" value="P:peptidoglycan biosynthetic process"/>
    <property type="evidence" value="ECO:0007669"/>
    <property type="project" value="UniProtKB-UniPathway"/>
</dbReference>
<keyword evidence="5" id="KW-0121">Carboxypeptidase</keyword>
<feature type="domain" description="Peptidase S11 D-Ala-D-Ala carboxypeptidase A C-terminal" evidence="17">
    <location>
        <begin position="297"/>
        <end position="387"/>
    </location>
</feature>
<gene>
    <name evidence="18" type="ORF">SAMN05660831_01948</name>
</gene>
<evidence type="ECO:0000256" key="13">
    <source>
        <dbReference type="PIRSR" id="PIRSR618044-1"/>
    </source>
</evidence>
<keyword evidence="8" id="KW-0378">Hydrolase</keyword>
<feature type="signal peptide" evidence="16">
    <location>
        <begin position="1"/>
        <end position="44"/>
    </location>
</feature>
<dbReference type="PANTHER" id="PTHR21581:SF6">
    <property type="entry name" value="TRAFFICKING PROTEIN PARTICLE COMPLEX SUBUNIT 12"/>
    <property type="match status" value="1"/>
</dbReference>
<dbReference type="PRINTS" id="PR00725">
    <property type="entry name" value="DADACBPTASE1"/>
</dbReference>
<dbReference type="GO" id="GO:0071555">
    <property type="term" value="P:cell wall organization"/>
    <property type="evidence" value="ECO:0007669"/>
    <property type="project" value="UniProtKB-KW"/>
</dbReference>
<dbReference type="InterPro" id="IPR001967">
    <property type="entry name" value="Peptidase_S11_N"/>
</dbReference>
<comment type="catalytic activity">
    <reaction evidence="12">
        <text>Preferential cleavage: (Ac)2-L-Lys-D-Ala-|-D-Ala. Also transpeptidation of peptidyl-alanyl moieties that are N-acyl substituents of D-alanine.</text>
        <dbReference type="EC" id="3.4.16.4"/>
    </reaction>
</comment>
<evidence type="ECO:0000313" key="18">
    <source>
        <dbReference type="EMBL" id="SFD59974.1"/>
    </source>
</evidence>
<keyword evidence="7 16" id="KW-0732">Signal</keyword>
<evidence type="ECO:0000256" key="10">
    <source>
        <dbReference type="ARBA" id="ARBA00022984"/>
    </source>
</evidence>
<evidence type="ECO:0000256" key="16">
    <source>
        <dbReference type="SAM" id="SignalP"/>
    </source>
</evidence>
<keyword evidence="6" id="KW-0645">Protease</keyword>
<dbReference type="GO" id="GO:0009002">
    <property type="term" value="F:serine-type D-Ala-D-Ala carboxypeptidase activity"/>
    <property type="evidence" value="ECO:0007669"/>
    <property type="project" value="UniProtKB-EC"/>
</dbReference>
<evidence type="ECO:0000256" key="11">
    <source>
        <dbReference type="ARBA" id="ARBA00023316"/>
    </source>
</evidence>
<evidence type="ECO:0000256" key="8">
    <source>
        <dbReference type="ARBA" id="ARBA00022801"/>
    </source>
</evidence>
<evidence type="ECO:0000256" key="15">
    <source>
        <dbReference type="RuleBase" id="RU004016"/>
    </source>
</evidence>